<evidence type="ECO:0000256" key="7">
    <source>
        <dbReference type="SAM" id="MobiDB-lite"/>
    </source>
</evidence>
<feature type="compositionally biased region" description="Polar residues" evidence="7">
    <location>
        <begin position="1458"/>
        <end position="1470"/>
    </location>
</feature>
<organism evidence="9 10">
    <name type="scientific">Nepenthes gracilis</name>
    <name type="common">Slender pitcher plant</name>
    <dbReference type="NCBI Taxonomy" id="150966"/>
    <lineage>
        <taxon>Eukaryota</taxon>
        <taxon>Viridiplantae</taxon>
        <taxon>Streptophyta</taxon>
        <taxon>Embryophyta</taxon>
        <taxon>Tracheophyta</taxon>
        <taxon>Spermatophyta</taxon>
        <taxon>Magnoliopsida</taxon>
        <taxon>eudicotyledons</taxon>
        <taxon>Gunneridae</taxon>
        <taxon>Pentapetalae</taxon>
        <taxon>Caryophyllales</taxon>
        <taxon>Nepenthaceae</taxon>
        <taxon>Nepenthes</taxon>
    </lineage>
</organism>
<evidence type="ECO:0000256" key="2">
    <source>
        <dbReference type="ARBA" id="ARBA00004186"/>
    </source>
</evidence>
<feature type="compositionally biased region" description="Polar residues" evidence="7">
    <location>
        <begin position="1399"/>
        <end position="1417"/>
    </location>
</feature>
<keyword evidence="5" id="KW-0206">Cytoskeleton</keyword>
<feature type="compositionally biased region" description="Low complexity" evidence="7">
    <location>
        <begin position="400"/>
        <end position="411"/>
    </location>
</feature>
<evidence type="ECO:0000256" key="3">
    <source>
        <dbReference type="ARBA" id="ARBA00010042"/>
    </source>
</evidence>
<feature type="compositionally biased region" description="Basic and acidic residues" evidence="7">
    <location>
        <begin position="381"/>
        <end position="394"/>
    </location>
</feature>
<dbReference type="Pfam" id="PF03941">
    <property type="entry name" value="INCENP_ARK-bind"/>
    <property type="match status" value="1"/>
</dbReference>
<reference evidence="9" key="1">
    <citation type="submission" date="2023-05" db="EMBL/GenBank/DDBJ databases">
        <title>Nepenthes gracilis genome sequencing.</title>
        <authorList>
            <person name="Fukushima K."/>
        </authorList>
    </citation>
    <scope>NUCLEOTIDE SEQUENCE</scope>
    <source>
        <strain evidence="9">SING2019-196</strain>
    </source>
</reference>
<feature type="compositionally biased region" description="Basic and acidic residues" evidence="7">
    <location>
        <begin position="355"/>
        <end position="365"/>
    </location>
</feature>
<feature type="domain" description="Inner centromere protein ARK-binding" evidence="8">
    <location>
        <begin position="1717"/>
        <end position="1769"/>
    </location>
</feature>
<dbReference type="Proteomes" id="UP001279734">
    <property type="component" value="Unassembled WGS sequence"/>
</dbReference>
<feature type="region of interest" description="Disordered" evidence="7">
    <location>
        <begin position="345"/>
        <end position="411"/>
    </location>
</feature>
<evidence type="ECO:0000256" key="6">
    <source>
        <dbReference type="ARBA" id="ARBA00023242"/>
    </source>
</evidence>
<evidence type="ECO:0000256" key="4">
    <source>
        <dbReference type="ARBA" id="ARBA00022490"/>
    </source>
</evidence>
<proteinExistence type="inferred from homology"/>
<feature type="region of interest" description="Disordered" evidence="7">
    <location>
        <begin position="496"/>
        <end position="534"/>
    </location>
</feature>
<keyword evidence="10" id="KW-1185">Reference proteome</keyword>
<dbReference type="InterPro" id="IPR005635">
    <property type="entry name" value="Inner_centromere_prot_ARK-bd"/>
</dbReference>
<evidence type="ECO:0000256" key="5">
    <source>
        <dbReference type="ARBA" id="ARBA00023212"/>
    </source>
</evidence>
<feature type="region of interest" description="Disordered" evidence="7">
    <location>
        <begin position="1394"/>
        <end position="1471"/>
    </location>
</feature>
<name>A0AAD3S7A7_NEPGR</name>
<feature type="compositionally biased region" description="Basic and acidic residues" evidence="7">
    <location>
        <begin position="1589"/>
        <end position="1639"/>
    </location>
</feature>
<feature type="compositionally biased region" description="Basic residues" evidence="7">
    <location>
        <begin position="366"/>
        <end position="379"/>
    </location>
</feature>
<comment type="subcellular location">
    <subcellularLocation>
        <location evidence="2">Cytoplasm</location>
        <location evidence="2">Cytoskeleton</location>
        <location evidence="2">Spindle</location>
    </subcellularLocation>
    <subcellularLocation>
        <location evidence="1">Nucleus</location>
    </subcellularLocation>
</comment>
<dbReference type="PANTHER" id="PTHR13738:SF1">
    <property type="entry name" value="TROPONIN I"/>
    <property type="match status" value="1"/>
</dbReference>
<feature type="compositionally biased region" description="Basic residues" evidence="7">
    <location>
        <begin position="1418"/>
        <end position="1428"/>
    </location>
</feature>
<dbReference type="InterPro" id="IPR050875">
    <property type="entry name" value="Troponin_I"/>
</dbReference>
<sequence length="1782" mass="196952">MSTIEKLFVQIFEQKKCIIEKLKHQKQLYDQHLASKLLIEGITPPPWLLNSEFPSLTSDLSELKKEELISGLLLPRPRPLVTYFNDPCCLYNKPVAAANPEPLDDLCAGTSTSSKCLDENCSGFPPLCPVRGSEHTLNHVTVTPQDRTDAGITVIYSEPDQSLARIQRSRSRQKALELRNSAKANAKSSLGREIDPGDCFSDTAQKICSGLPNCLNEFLELAKPSANTVENGSIKEAELREHLCKEKNTDVCSASVPGSGCQEVKDAETGHYLSKEKKNVCSDRITRSRSLYQQSIVGDHQINENNQAYGSMITRTRTSESKQAETEYKHSREKIEYCNSEKIARRAKAHPRSVTGDHHSYEKGGKRYSGRVTRSRSHAARQAEKGGCRSKEINDSVFNGTTTQSTGSCSQAESMKPIGFSNIAKENGCAWSQSMDKTLHLQLEMLDAADLQNNLDAQVIARDSVSSQNDAKVCTEDMRELSAKNEVLLQHIDIVRSSQTDHSSQDRSEPVNSSNDLGLRVTWPVSSSNPSPARSLRELKHNSTMLTEVDALHCTEACGTIDQEKCVVDAARTGLLSGKLVESYTVDLGSNMDDSRLGKGLDASVCSPLLLSGMLVKPMQLDFDEIEESCLCEVPDSIERTIQHSESAGSSVLGCDESPEKLSSHVLHGKLDSVPQESLLVQQVMSSRKEASRSFSGKEWSVLSTGNVALIAKGKFDCDPSHAPSSCKTSKICDLSLINEHPIFGLDEVGYTIPESKRISELNTSFLQVSQEDLQGRGKAADPNFRNLQTGMQINLSFQKHVRETEGGKSPVEEIAICSLPKVDVDPVSSLSSEKHSGQLAAKQPAVAFSEKFKLGPSSYEDCKLTDPKVAEFGHFTCCSRTVGSQGTPALEYSPVISDNETKCKFTWKEIDASTSVAQNAEQYWPHFLIDRMVAGGSKVTEARSVGKSMLPEYGFNSGMEGPWPQYKRRKIESPILNYRSASPSFRVNHFPEVSDFQNRSHVRKHHSTFLPSQFSMCHNLDVAQSRSSYDSMTEMQMNAKCSVTKSTPKLLDKEGAVSLEGRGVMIPLTLRQQHLERTSMPSLIKQATVVPQSCFLEEGNVNPATGVPDGQYDDSLHIEDKAVASIGENLASSQMTLDQREFLHEDDQMDCSVVSPKMEYMAEVGPDQTISVFEGFNIDVERVNEKIAGGVGFDGNHLPNDTIDRASFLEQLCKSVTSCTPLSHFPTAYKPHGMPSTYYSLPNGLLEQIDLRSKLPLNGSADQQLKAGYLCMNDDNSCSLSGKSCSDCLPLPSSGFGWGFRKPYLSPVRKGFEGISSKSGSSDKHASSIPKLTCFPIEEDPESSDEKNTNANDVAEACAEENGSSVGKRSVKGDPPCDFTAEHISTLASDSGRGCLESVSTETSANEMQNRASQRNLNHHSRTRHTNSGKENISLGANSIKKHSETLNSRFPKPQLSGKTSMRSESQSFSEKELKRNNIVSNLKSFLPLVQQKQAAAIAPVKRDVRVKALEAAEAAKRLAEKRENERKQKKEALKLERVKLEQENLRQLELKTKLKEEERRKKDADIAARKRQRDEEERKERERKRKRIEEARRLQREQEEKVHAEIKEYKYGAAGKRADNRKEFNEEKEKHAVREMEENSSIEPVDELSAAGVSQWDVGVMSANGHKASTVSCDTGKVPGNNRAGSSTPNYVKDNFPSTKISQEQSYQMSPYQCSDDEEEEEDDKPIKKIIPTWASKSCVALALSASQKLDPDVIFPPGSFCSLDEVLLPRKLLQKSSAG</sequence>
<evidence type="ECO:0000313" key="9">
    <source>
        <dbReference type="EMBL" id="GMH05823.1"/>
    </source>
</evidence>
<gene>
    <name evidence="9" type="ORF">Nepgr_007663</name>
</gene>
<feature type="region of interest" description="Disordered" evidence="7">
    <location>
        <begin position="1551"/>
        <end position="1650"/>
    </location>
</feature>
<dbReference type="GO" id="GO:0005819">
    <property type="term" value="C:spindle"/>
    <property type="evidence" value="ECO:0007669"/>
    <property type="project" value="UniProtKB-SubCell"/>
</dbReference>
<feature type="region of interest" description="Disordered" evidence="7">
    <location>
        <begin position="1668"/>
        <end position="1727"/>
    </location>
</feature>
<protein>
    <recommendedName>
        <fullName evidence="8">Inner centromere protein ARK-binding domain-containing protein</fullName>
    </recommendedName>
</protein>
<feature type="compositionally biased region" description="Basic and acidic residues" evidence="7">
    <location>
        <begin position="1551"/>
        <end position="1582"/>
    </location>
</feature>
<accession>A0AAD3S7A7</accession>
<evidence type="ECO:0000256" key="1">
    <source>
        <dbReference type="ARBA" id="ARBA00004123"/>
    </source>
</evidence>
<dbReference type="PANTHER" id="PTHR13738">
    <property type="entry name" value="TROPONIN I"/>
    <property type="match status" value="1"/>
</dbReference>
<evidence type="ECO:0000259" key="8">
    <source>
        <dbReference type="Pfam" id="PF03941"/>
    </source>
</evidence>
<dbReference type="EMBL" id="BSYO01000006">
    <property type="protein sequence ID" value="GMH05823.1"/>
    <property type="molecule type" value="Genomic_DNA"/>
</dbReference>
<keyword evidence="4" id="KW-0963">Cytoplasm</keyword>
<keyword evidence="6" id="KW-0539">Nucleus</keyword>
<dbReference type="GO" id="GO:0005634">
    <property type="term" value="C:nucleus"/>
    <property type="evidence" value="ECO:0007669"/>
    <property type="project" value="UniProtKB-SubCell"/>
</dbReference>
<evidence type="ECO:0000313" key="10">
    <source>
        <dbReference type="Proteomes" id="UP001279734"/>
    </source>
</evidence>
<feature type="compositionally biased region" description="Acidic residues" evidence="7">
    <location>
        <begin position="1717"/>
        <end position="1726"/>
    </location>
</feature>
<comment type="similarity">
    <text evidence="3">Belongs to the INCENP family.</text>
</comment>
<feature type="compositionally biased region" description="Polar residues" evidence="7">
    <location>
        <begin position="1685"/>
        <end position="1715"/>
    </location>
</feature>
<comment type="caution">
    <text evidence="9">The sequence shown here is derived from an EMBL/GenBank/DDBJ whole genome shotgun (WGS) entry which is preliminary data.</text>
</comment>